<accession>B0X9T2</accession>
<evidence type="ECO:0000313" key="4">
    <source>
        <dbReference type="Proteomes" id="UP000002320"/>
    </source>
</evidence>
<organism>
    <name type="scientific">Culex quinquefasciatus</name>
    <name type="common">Southern house mosquito</name>
    <name type="synonym">Culex pungens</name>
    <dbReference type="NCBI Taxonomy" id="7176"/>
    <lineage>
        <taxon>Eukaryota</taxon>
        <taxon>Metazoa</taxon>
        <taxon>Ecdysozoa</taxon>
        <taxon>Arthropoda</taxon>
        <taxon>Hexapoda</taxon>
        <taxon>Insecta</taxon>
        <taxon>Pterygota</taxon>
        <taxon>Neoptera</taxon>
        <taxon>Endopterygota</taxon>
        <taxon>Diptera</taxon>
        <taxon>Nematocera</taxon>
        <taxon>Culicoidea</taxon>
        <taxon>Culicidae</taxon>
        <taxon>Culicinae</taxon>
        <taxon>Culicini</taxon>
        <taxon>Culex</taxon>
        <taxon>Culex</taxon>
    </lineage>
</organism>
<feature type="compositionally biased region" description="Polar residues" evidence="1">
    <location>
        <begin position="36"/>
        <end position="46"/>
    </location>
</feature>
<dbReference type="InParanoid" id="B0X9T2"/>
<feature type="region of interest" description="Disordered" evidence="1">
    <location>
        <begin position="1"/>
        <end position="46"/>
    </location>
</feature>
<reference evidence="3" key="2">
    <citation type="submission" date="2021-02" db="UniProtKB">
        <authorList>
            <consortium name="EnsemblMetazoa"/>
        </authorList>
    </citation>
    <scope>IDENTIFICATION</scope>
    <source>
        <strain evidence="3">JHB</strain>
    </source>
</reference>
<reference evidence="2" key="1">
    <citation type="submission" date="2007-03" db="EMBL/GenBank/DDBJ databases">
        <title>Annotation of Culex pipiens quinquefasciatus.</title>
        <authorList>
            <consortium name="The Broad Institute Genome Sequencing Platform"/>
            <person name="Atkinson P.W."/>
            <person name="Hemingway J."/>
            <person name="Christensen B.M."/>
            <person name="Higgs S."/>
            <person name="Kodira C."/>
            <person name="Hannick L."/>
            <person name="Megy K."/>
            <person name="O'Leary S."/>
            <person name="Pearson M."/>
            <person name="Haas B.J."/>
            <person name="Mauceli E."/>
            <person name="Wortman J.R."/>
            <person name="Lee N.H."/>
            <person name="Guigo R."/>
            <person name="Stanke M."/>
            <person name="Alvarado L."/>
            <person name="Amedeo P."/>
            <person name="Antoine C.H."/>
            <person name="Arensburger P."/>
            <person name="Bidwell S.L."/>
            <person name="Crawford M."/>
            <person name="Camaro F."/>
            <person name="Devon K."/>
            <person name="Engels R."/>
            <person name="Hammond M."/>
            <person name="Howarth C."/>
            <person name="Koehrsen M."/>
            <person name="Lawson D."/>
            <person name="Montgomery P."/>
            <person name="Nene V."/>
            <person name="Nusbaum C."/>
            <person name="Puiu D."/>
            <person name="Romero-Severson J."/>
            <person name="Severson D.W."/>
            <person name="Shumway M."/>
            <person name="Sisk P."/>
            <person name="Stolte C."/>
            <person name="Zeng Q."/>
            <person name="Eisenstadt E."/>
            <person name="Fraser-Liggett C."/>
            <person name="Strausberg R."/>
            <person name="Galagan J."/>
            <person name="Birren B."/>
            <person name="Collins F.H."/>
        </authorList>
    </citation>
    <scope>NUCLEOTIDE SEQUENCE [LARGE SCALE GENOMIC DNA]</scope>
    <source>
        <strain evidence="2">JHB</strain>
    </source>
</reference>
<gene>
    <name evidence="3" type="primary">6049689</name>
    <name evidence="2" type="ORF">CpipJ_CPIJ016041</name>
</gene>
<evidence type="ECO:0000256" key="1">
    <source>
        <dbReference type="SAM" id="MobiDB-lite"/>
    </source>
</evidence>
<dbReference type="AlphaFoldDB" id="B0X9T2"/>
<keyword evidence="4" id="KW-1185">Reference proteome</keyword>
<proteinExistence type="predicted"/>
<dbReference type="EMBL" id="DS232549">
    <property type="protein sequence ID" value="EDS43284.1"/>
    <property type="molecule type" value="Genomic_DNA"/>
</dbReference>
<name>B0X9T2_CULQU</name>
<dbReference type="Proteomes" id="UP000002320">
    <property type="component" value="Unassembled WGS sequence"/>
</dbReference>
<dbReference type="HOGENOM" id="CLU_3191836_0_0_1"/>
<sequence length="46" mass="5140">MDKKDERAQNIREAVQQVGTGKANQEARAEAVRTAVQKTNEQQGKK</sequence>
<evidence type="ECO:0000313" key="3">
    <source>
        <dbReference type="EnsemblMetazoa" id="CPIJ016041-PA"/>
    </source>
</evidence>
<feature type="compositionally biased region" description="Basic and acidic residues" evidence="1">
    <location>
        <begin position="1"/>
        <end position="10"/>
    </location>
</feature>
<protein>
    <submittedName>
        <fullName evidence="2 3">Uncharacterized protein</fullName>
    </submittedName>
</protein>
<evidence type="ECO:0000313" key="2">
    <source>
        <dbReference type="EMBL" id="EDS43284.1"/>
    </source>
</evidence>
<dbReference type="KEGG" id="cqu:CpipJ_CPIJ016041"/>
<dbReference type="VEuPathDB" id="VectorBase:CPIJ016041"/>
<dbReference type="EnsemblMetazoa" id="CPIJ016041-RA">
    <property type="protein sequence ID" value="CPIJ016041-PA"/>
    <property type="gene ID" value="CPIJ016041"/>
</dbReference>